<dbReference type="InterPro" id="IPR046697">
    <property type="entry name" value="DUF6567"/>
</dbReference>
<evidence type="ECO:0000313" key="2">
    <source>
        <dbReference type="EMBL" id="KAA2362084.1"/>
    </source>
</evidence>
<dbReference type="Pfam" id="PF13306">
    <property type="entry name" value="LRR_5"/>
    <property type="match status" value="1"/>
</dbReference>
<reference evidence="2 3" key="1">
    <citation type="journal article" date="2019" name="Nat. Med.">
        <title>A library of human gut bacterial isolates paired with longitudinal multiomics data enables mechanistic microbiome research.</title>
        <authorList>
            <person name="Poyet M."/>
            <person name="Groussin M."/>
            <person name="Gibbons S.M."/>
            <person name="Avila-Pacheco J."/>
            <person name="Jiang X."/>
            <person name="Kearney S.M."/>
            <person name="Perrotta A.R."/>
            <person name="Berdy B."/>
            <person name="Zhao S."/>
            <person name="Lieberman T.D."/>
            <person name="Swanson P.K."/>
            <person name="Smith M."/>
            <person name="Roesemann S."/>
            <person name="Alexander J.E."/>
            <person name="Rich S.A."/>
            <person name="Livny J."/>
            <person name="Vlamakis H."/>
            <person name="Clish C."/>
            <person name="Bullock K."/>
            <person name="Deik A."/>
            <person name="Scott J."/>
            <person name="Pierce K.A."/>
            <person name="Xavier R.J."/>
            <person name="Alm E.J."/>
        </authorList>
    </citation>
    <scope>NUCLEOTIDE SEQUENCE [LARGE SCALE GENOMIC DNA]</scope>
    <source>
        <strain evidence="2 3">BIOML-A2</strain>
    </source>
</reference>
<dbReference type="EMBL" id="VVXK01000090">
    <property type="protein sequence ID" value="KAA2362084.1"/>
    <property type="molecule type" value="Genomic_DNA"/>
</dbReference>
<dbReference type="SUPFAM" id="SSF52058">
    <property type="entry name" value="L domain-like"/>
    <property type="match status" value="1"/>
</dbReference>
<keyword evidence="1" id="KW-0732">Signal</keyword>
<evidence type="ECO:0000313" key="3">
    <source>
        <dbReference type="Proteomes" id="UP000323567"/>
    </source>
</evidence>
<organism evidence="2 3">
    <name type="scientific">Alistipes shahii</name>
    <dbReference type="NCBI Taxonomy" id="328814"/>
    <lineage>
        <taxon>Bacteria</taxon>
        <taxon>Pseudomonadati</taxon>
        <taxon>Bacteroidota</taxon>
        <taxon>Bacteroidia</taxon>
        <taxon>Bacteroidales</taxon>
        <taxon>Rikenellaceae</taxon>
        <taxon>Alistipes</taxon>
    </lineage>
</organism>
<name>A0A5B3FLD5_9BACT</name>
<dbReference type="RefSeq" id="WP_149888043.1">
    <property type="nucleotide sequence ID" value="NZ_JAXZHW010000041.1"/>
</dbReference>
<dbReference type="AlphaFoldDB" id="A0A5B3FLD5"/>
<protein>
    <submittedName>
        <fullName evidence="2">Leucine-rich repeat protein</fullName>
    </submittedName>
</protein>
<proteinExistence type="predicted"/>
<dbReference type="InterPro" id="IPR026906">
    <property type="entry name" value="LRR_5"/>
</dbReference>
<dbReference type="PROSITE" id="PS51257">
    <property type="entry name" value="PROKAR_LIPOPROTEIN"/>
    <property type="match status" value="1"/>
</dbReference>
<accession>A0A5B3FLD5</accession>
<dbReference type="Pfam" id="PF20205">
    <property type="entry name" value="DUF6567"/>
    <property type="match status" value="1"/>
</dbReference>
<dbReference type="Proteomes" id="UP000323567">
    <property type="component" value="Unassembled WGS sequence"/>
</dbReference>
<feature type="chain" id="PRO_5022817124" evidence="1">
    <location>
        <begin position="21"/>
        <end position="295"/>
    </location>
</feature>
<sequence>MKKILLAVAIATAGLMTSCAVSEHLTSNRNVMQTNVELSKNNFQVIGTAQGSATVIRVFGIGGLSLKAIRANAYAEMVKNANLSGSQALINVNTEVKQRGVAPFYWKTVITTCGQVIEFTSTEEQVSEHHAGTAKRFVPRKANTIATTELGNTDATAKIKSNTICYTADKDKTISVNIEKHPQFISNEYIDGQGIFTFKNKITSIPEKAFFACSKLDSIIIPESVTEIGDSAFTRCSYLKMIYCQSTTPPTLGNKAFLYISREAKIYVPQNSVALYKSANGWKDYASKIVGCDFK</sequence>
<dbReference type="Gene3D" id="3.40.50.12480">
    <property type="match status" value="1"/>
</dbReference>
<comment type="caution">
    <text evidence="2">The sequence shown here is derived from an EMBL/GenBank/DDBJ whole genome shotgun (WGS) entry which is preliminary data.</text>
</comment>
<gene>
    <name evidence="2" type="ORF">F2Y13_16500</name>
</gene>
<evidence type="ECO:0000256" key="1">
    <source>
        <dbReference type="SAM" id="SignalP"/>
    </source>
</evidence>
<feature type="signal peptide" evidence="1">
    <location>
        <begin position="1"/>
        <end position="20"/>
    </location>
</feature>